<dbReference type="Pfam" id="PF00318">
    <property type="entry name" value="Ribosomal_S2"/>
    <property type="match status" value="2"/>
</dbReference>
<dbReference type="GeneID" id="42364661"/>
<dbReference type="GO" id="GO:0003735">
    <property type="term" value="F:structural constituent of ribosome"/>
    <property type="evidence" value="ECO:0007669"/>
    <property type="project" value="InterPro"/>
</dbReference>
<dbReference type="SUPFAM" id="SSF52313">
    <property type="entry name" value="Ribosomal protein S2"/>
    <property type="match status" value="1"/>
</dbReference>
<dbReference type="AlphaFoldDB" id="A0A5Q0UF16"/>
<evidence type="ECO:0000256" key="1">
    <source>
        <dbReference type="ARBA" id="ARBA00006242"/>
    </source>
</evidence>
<dbReference type="PRINTS" id="PR00395">
    <property type="entry name" value="RIBOSOMALS2"/>
</dbReference>
<keyword evidence="2 6" id="KW-0689">Ribosomal protein</keyword>
<dbReference type="InterPro" id="IPR001865">
    <property type="entry name" value="Ribosomal_uS2"/>
</dbReference>
<protein>
    <recommendedName>
        <fullName evidence="4">Small ribosomal subunit protein uS2</fullName>
    </recommendedName>
    <alternativeName>
        <fullName evidence="5">30S ribosomal protein S2</fullName>
    </alternativeName>
</protein>
<name>A0A5Q0UF16_9ARCH</name>
<comment type="similarity">
    <text evidence="1">Belongs to the universal ribosomal protein uS2 family.</text>
</comment>
<evidence type="ECO:0000313" key="7">
    <source>
        <dbReference type="Proteomes" id="UP000377803"/>
    </source>
</evidence>
<dbReference type="Proteomes" id="UP000377803">
    <property type="component" value="Chromosome"/>
</dbReference>
<evidence type="ECO:0000313" key="6">
    <source>
        <dbReference type="EMBL" id="QGA80182.1"/>
    </source>
</evidence>
<gene>
    <name evidence="6" type="primary">rps2p</name>
    <name evidence="6" type="ORF">LC1Nh_0279</name>
</gene>
<dbReference type="InterPro" id="IPR023591">
    <property type="entry name" value="Ribosomal_uS2_flav_dom_sf"/>
</dbReference>
<reference evidence="7" key="1">
    <citation type="submission" date="2019-05" db="EMBL/GenBank/DDBJ databases">
        <title>Candidatus Nanohalobium constans, a novel model system to study the DPANN nano-sized archaea: genomic and physiological characterization of a nanoarchaeon co-cultured with its chitinotrophic host.</title>
        <authorList>
            <person name="La Cono V."/>
            <person name="Arcadi E."/>
            <person name="Crisafi F."/>
            <person name="Denaro R."/>
            <person name="La Spada G."/>
            <person name="Messina E."/>
            <person name="Smedile F."/>
            <person name="Toshchakov S.V."/>
            <person name="Shevchenko M.A."/>
            <person name="Golyshin P.N."/>
            <person name="Golyshina O.V."/>
            <person name="Ferrer M."/>
            <person name="Rohde M."/>
            <person name="Mushegian A."/>
            <person name="Sorokin D.Y."/>
            <person name="Giuliano L."/>
            <person name="Yakimov M.M."/>
        </authorList>
    </citation>
    <scope>NUCLEOTIDE SEQUENCE [LARGE SCALE GENOMIC DNA]</scope>
    <source>
        <strain evidence="7">LC1Nh</strain>
    </source>
</reference>
<dbReference type="PANTHER" id="PTHR11489">
    <property type="entry name" value="40S RIBOSOMAL PROTEIN SA"/>
    <property type="match status" value="1"/>
</dbReference>
<evidence type="ECO:0000256" key="3">
    <source>
        <dbReference type="ARBA" id="ARBA00023274"/>
    </source>
</evidence>
<organism evidence="6 7">
    <name type="scientific">Candidatus Nanohalobium constans</name>
    <dbReference type="NCBI Taxonomy" id="2565781"/>
    <lineage>
        <taxon>Archaea</taxon>
        <taxon>Candidatus Nanohalarchaeota</taxon>
        <taxon>Candidatus Nanohalobia</taxon>
        <taxon>Candidatus Nanohalobiales</taxon>
        <taxon>Candidatus Nanohalobiaceae</taxon>
        <taxon>Candidatus Nanohalobium</taxon>
    </lineage>
</organism>
<evidence type="ECO:0000256" key="5">
    <source>
        <dbReference type="ARBA" id="ARBA00035518"/>
    </source>
</evidence>
<keyword evidence="3" id="KW-0687">Ribonucleoprotein</keyword>
<keyword evidence="7" id="KW-1185">Reference proteome</keyword>
<dbReference type="OrthoDB" id="371797at2157"/>
<dbReference type="Gene3D" id="3.40.50.10490">
    <property type="entry name" value="Glucose-6-phosphate isomerase like protein, domain 1"/>
    <property type="match status" value="1"/>
</dbReference>
<accession>A0A5Q0UF16</accession>
<dbReference type="KEGG" id="ncon:LC1Nh_0279"/>
<evidence type="ECO:0000256" key="2">
    <source>
        <dbReference type="ARBA" id="ARBA00022980"/>
    </source>
</evidence>
<dbReference type="RefSeq" id="WP_153549920.1">
    <property type="nucleotide sequence ID" value="NZ_CP040089.1"/>
</dbReference>
<evidence type="ECO:0000256" key="4">
    <source>
        <dbReference type="ARBA" id="ARBA00035256"/>
    </source>
</evidence>
<dbReference type="GO" id="GO:0006412">
    <property type="term" value="P:translation"/>
    <property type="evidence" value="ECO:0007669"/>
    <property type="project" value="InterPro"/>
</dbReference>
<proteinExistence type="inferred from homology"/>
<dbReference type="FunFam" id="3.40.50.10490:FF:000030">
    <property type="entry name" value="30S ribosomal protein S2"/>
    <property type="match status" value="1"/>
</dbReference>
<dbReference type="InterPro" id="IPR005707">
    <property type="entry name" value="Ribosomal_uS2_euk/arc"/>
</dbReference>
<dbReference type="GO" id="GO:0015935">
    <property type="term" value="C:small ribosomal subunit"/>
    <property type="evidence" value="ECO:0007669"/>
    <property type="project" value="InterPro"/>
</dbReference>
<dbReference type="EMBL" id="CP040089">
    <property type="protein sequence ID" value="QGA80182.1"/>
    <property type="molecule type" value="Genomic_DNA"/>
</dbReference>
<sequence length="204" mass="23117">MSEDEELLIDRDDYLAHGVHIGTKAQHNDMEDYIFHVKKNQLAVINLEDTDVQIRKAAEKLAEYEPEDILVIGRKDEAKNAIDEFSKATGVKTVIGRFMPGSFTNPESENFTEPEIIVVTDPETDAQAIREAAQTNKEVISIADSENKLDDIDLAIPANNKSEKSIGMVYYLLAREMLEAKGMELKKDKDLFTPEIEREEDEEE</sequence>